<dbReference type="Proteomes" id="UP001497392">
    <property type="component" value="Unassembled WGS sequence"/>
</dbReference>
<comment type="caution">
    <text evidence="1">The sequence shown here is derived from an EMBL/GenBank/DDBJ whole genome shotgun (WGS) entry which is preliminary data.</text>
</comment>
<proteinExistence type="predicted"/>
<dbReference type="EMBL" id="CAXHTA020000002">
    <property type="protein sequence ID" value="CAL5219113.1"/>
    <property type="molecule type" value="Genomic_DNA"/>
</dbReference>
<evidence type="ECO:0000313" key="1">
    <source>
        <dbReference type="EMBL" id="CAL5219113.1"/>
    </source>
</evidence>
<keyword evidence="2" id="KW-1185">Reference proteome</keyword>
<reference evidence="1 2" key="1">
    <citation type="submission" date="2024-06" db="EMBL/GenBank/DDBJ databases">
        <authorList>
            <person name="Kraege A."/>
            <person name="Thomma B."/>
        </authorList>
    </citation>
    <scope>NUCLEOTIDE SEQUENCE [LARGE SCALE GENOMIC DNA]</scope>
</reference>
<gene>
    <name evidence="1" type="primary">g887</name>
    <name evidence="1" type="ORF">VP750_LOCUS772</name>
</gene>
<name>A0ABP1FGR7_9CHLO</name>
<sequence>MNVGTQLQQLNHEVAGLAPHMDHAFKVYAASNDPAHLEYYKALVKMGKDSSSFPIFTDKAGAGLTLKPWTCGLAHKGSAAMPS</sequence>
<protein>
    <submittedName>
        <fullName evidence="1">G887 protein</fullName>
    </submittedName>
</protein>
<evidence type="ECO:0000313" key="2">
    <source>
        <dbReference type="Proteomes" id="UP001497392"/>
    </source>
</evidence>
<accession>A0ABP1FGR7</accession>
<organism evidence="1 2">
    <name type="scientific">Coccomyxa viridis</name>
    <dbReference type="NCBI Taxonomy" id="1274662"/>
    <lineage>
        <taxon>Eukaryota</taxon>
        <taxon>Viridiplantae</taxon>
        <taxon>Chlorophyta</taxon>
        <taxon>core chlorophytes</taxon>
        <taxon>Trebouxiophyceae</taxon>
        <taxon>Trebouxiophyceae incertae sedis</taxon>
        <taxon>Coccomyxaceae</taxon>
        <taxon>Coccomyxa</taxon>
    </lineage>
</organism>